<dbReference type="SUPFAM" id="SSF58038">
    <property type="entry name" value="SNARE fusion complex"/>
    <property type="match status" value="1"/>
</dbReference>
<evidence type="ECO:0000256" key="2">
    <source>
        <dbReference type="SAM" id="MobiDB-lite"/>
    </source>
</evidence>
<keyword evidence="3" id="KW-0812">Transmembrane</keyword>
<comment type="caution">
    <text evidence="4">The sequence shown here is derived from an EMBL/GenBank/DDBJ whole genome shotgun (WGS) entry which is preliminary data.</text>
</comment>
<feature type="region of interest" description="Disordered" evidence="2">
    <location>
        <begin position="68"/>
        <end position="97"/>
    </location>
</feature>
<protein>
    <recommendedName>
        <fullName evidence="6">t-SNARE coiled-coil homology domain-containing protein</fullName>
    </recommendedName>
</protein>
<reference evidence="4 5" key="1">
    <citation type="submission" date="2019-03" db="EMBL/GenBank/DDBJ databases">
        <title>Single cell metagenomics reveals metabolic interactions within the superorganism composed of flagellate Streblomastix strix and complex community of Bacteroidetes bacteria on its surface.</title>
        <authorList>
            <person name="Treitli S.C."/>
            <person name="Kolisko M."/>
            <person name="Husnik F."/>
            <person name="Keeling P."/>
            <person name="Hampl V."/>
        </authorList>
    </citation>
    <scope>NUCLEOTIDE SEQUENCE [LARGE SCALE GENOMIC DNA]</scope>
    <source>
        <strain evidence="4">ST1C</strain>
    </source>
</reference>
<keyword evidence="3" id="KW-0472">Membrane</keyword>
<proteinExistence type="predicted"/>
<feature type="transmembrane region" description="Helical" evidence="3">
    <location>
        <begin position="187"/>
        <end position="209"/>
    </location>
</feature>
<dbReference type="AlphaFoldDB" id="A0A5J4WKF1"/>
<name>A0A5J4WKF1_9EUKA</name>
<feature type="compositionally biased region" description="Basic and acidic residues" evidence="2">
    <location>
        <begin position="68"/>
        <end position="78"/>
    </location>
</feature>
<feature type="coiled-coil region" evidence="1">
    <location>
        <begin position="40"/>
        <end position="67"/>
    </location>
</feature>
<evidence type="ECO:0000256" key="1">
    <source>
        <dbReference type="SAM" id="Coils"/>
    </source>
</evidence>
<evidence type="ECO:0000313" key="4">
    <source>
        <dbReference type="EMBL" id="KAA6394769.1"/>
    </source>
</evidence>
<sequence>MSTQNDWRLYIVSANELFGQIDQLLHNFSSTNDDDKDKIIRDVEIRIVEINERIDELQELLTEFAGESKKSAENERIKRTQGSKPSMRRQLLGEKRQHHSDEYVDMEGLSRMNQNTRNLEEGTLLINQSLRNIDGAQVTAASTIQHLQNQGETLHRAGTVNDEISNDLQDGAHILRRIFRRSQQSRVVLVVLITIIALLIIILFIGLIVKMM</sequence>
<keyword evidence="1" id="KW-0175">Coiled coil</keyword>
<dbReference type="EMBL" id="SNRW01001854">
    <property type="protein sequence ID" value="KAA6394769.1"/>
    <property type="molecule type" value="Genomic_DNA"/>
</dbReference>
<dbReference type="Proteomes" id="UP000324800">
    <property type="component" value="Unassembled WGS sequence"/>
</dbReference>
<organism evidence="4 5">
    <name type="scientific">Streblomastix strix</name>
    <dbReference type="NCBI Taxonomy" id="222440"/>
    <lineage>
        <taxon>Eukaryota</taxon>
        <taxon>Metamonada</taxon>
        <taxon>Preaxostyla</taxon>
        <taxon>Oxymonadida</taxon>
        <taxon>Streblomastigidae</taxon>
        <taxon>Streblomastix</taxon>
    </lineage>
</organism>
<evidence type="ECO:0008006" key="6">
    <source>
        <dbReference type="Google" id="ProtNLM"/>
    </source>
</evidence>
<gene>
    <name evidence="4" type="ORF">EZS28_009706</name>
</gene>
<dbReference type="Gene3D" id="1.20.5.110">
    <property type="match status" value="1"/>
</dbReference>
<keyword evidence="3" id="KW-1133">Transmembrane helix</keyword>
<accession>A0A5J4WKF1</accession>
<evidence type="ECO:0000313" key="5">
    <source>
        <dbReference type="Proteomes" id="UP000324800"/>
    </source>
</evidence>
<evidence type="ECO:0000256" key="3">
    <source>
        <dbReference type="SAM" id="Phobius"/>
    </source>
</evidence>